<accession>A0ABV2EH92</accession>
<gene>
    <name evidence="13" type="ORF">ABID41_001498</name>
</gene>
<keyword evidence="10 12" id="KW-1133">Transmembrane helix</keyword>
<keyword evidence="5 12" id="KW-0813">Transport</keyword>
<evidence type="ECO:0000313" key="14">
    <source>
        <dbReference type="Proteomes" id="UP001549110"/>
    </source>
</evidence>
<comment type="function">
    <text evidence="1 12">Required for the export of heme to the periplasm for the biogenesis of c-type cytochromes.</text>
</comment>
<dbReference type="Pfam" id="PF04995">
    <property type="entry name" value="CcmD"/>
    <property type="match status" value="1"/>
</dbReference>
<keyword evidence="8 12" id="KW-0812">Transmembrane</keyword>
<keyword evidence="14" id="KW-1185">Reference proteome</keyword>
<evidence type="ECO:0000256" key="1">
    <source>
        <dbReference type="ARBA" id="ARBA00002442"/>
    </source>
</evidence>
<sequence length="47" mass="5519">MLDLDAGKYAAFVWPAYAITAFCFLAMIVFTLNKSRHWRKRAEKIRP</sequence>
<evidence type="ECO:0000256" key="3">
    <source>
        <dbReference type="ARBA" id="ARBA00008741"/>
    </source>
</evidence>
<keyword evidence="9 12" id="KW-0201">Cytochrome c-type biogenesis</keyword>
<evidence type="ECO:0000313" key="13">
    <source>
        <dbReference type="EMBL" id="MET3526403.1"/>
    </source>
</evidence>
<reference evidence="13 14" key="1">
    <citation type="submission" date="2024-06" db="EMBL/GenBank/DDBJ databases">
        <title>Genomic Encyclopedia of Type Strains, Phase IV (KMG-IV): sequencing the most valuable type-strain genomes for metagenomic binning, comparative biology and taxonomic classification.</title>
        <authorList>
            <person name="Goeker M."/>
        </authorList>
    </citation>
    <scope>NUCLEOTIDE SEQUENCE [LARGE SCALE GENOMIC DNA]</scope>
    <source>
        <strain evidence="13 14">DSM 17809</strain>
    </source>
</reference>
<organism evidence="13 14">
    <name type="scientific">Phenylobacterium koreense</name>
    <dbReference type="NCBI Taxonomy" id="266125"/>
    <lineage>
        <taxon>Bacteria</taxon>
        <taxon>Pseudomonadati</taxon>
        <taxon>Pseudomonadota</taxon>
        <taxon>Alphaproteobacteria</taxon>
        <taxon>Caulobacterales</taxon>
        <taxon>Caulobacteraceae</taxon>
        <taxon>Phenylobacterium</taxon>
    </lineage>
</organism>
<keyword evidence="7 12" id="KW-0997">Cell inner membrane</keyword>
<dbReference type="InterPro" id="IPR007078">
    <property type="entry name" value="Haem_export_protD_CcmD"/>
</dbReference>
<evidence type="ECO:0000256" key="10">
    <source>
        <dbReference type="ARBA" id="ARBA00022989"/>
    </source>
</evidence>
<evidence type="ECO:0000256" key="2">
    <source>
        <dbReference type="ARBA" id="ARBA00004377"/>
    </source>
</evidence>
<evidence type="ECO:0000256" key="5">
    <source>
        <dbReference type="ARBA" id="ARBA00022448"/>
    </source>
</evidence>
<evidence type="ECO:0000256" key="6">
    <source>
        <dbReference type="ARBA" id="ARBA00022475"/>
    </source>
</evidence>
<dbReference type="Proteomes" id="UP001549110">
    <property type="component" value="Unassembled WGS sequence"/>
</dbReference>
<evidence type="ECO:0000256" key="8">
    <source>
        <dbReference type="ARBA" id="ARBA00022692"/>
    </source>
</evidence>
<comment type="caution">
    <text evidence="13">The sequence shown here is derived from an EMBL/GenBank/DDBJ whole genome shotgun (WGS) entry which is preliminary data.</text>
</comment>
<feature type="transmembrane region" description="Helical" evidence="12">
    <location>
        <begin position="12"/>
        <end position="32"/>
    </location>
</feature>
<name>A0ABV2EH92_9CAUL</name>
<evidence type="ECO:0000256" key="9">
    <source>
        <dbReference type="ARBA" id="ARBA00022748"/>
    </source>
</evidence>
<dbReference type="RefSeq" id="WP_331928973.1">
    <property type="nucleotide sequence ID" value="NZ_JBEPLU010000001.1"/>
</dbReference>
<dbReference type="EMBL" id="JBEPLU010000001">
    <property type="protein sequence ID" value="MET3526403.1"/>
    <property type="molecule type" value="Genomic_DNA"/>
</dbReference>
<comment type="subcellular location">
    <subcellularLocation>
        <location evidence="2 12">Cell inner membrane</location>
        <topology evidence="2 12">Single-pass membrane protein</topology>
    </subcellularLocation>
</comment>
<proteinExistence type="inferred from homology"/>
<comment type="similarity">
    <text evidence="3 12">Belongs to the CcmD/CycX/HelD family.</text>
</comment>
<dbReference type="NCBIfam" id="TIGR03141">
    <property type="entry name" value="cytochro_ccmD"/>
    <property type="match status" value="1"/>
</dbReference>
<evidence type="ECO:0000256" key="11">
    <source>
        <dbReference type="ARBA" id="ARBA00023136"/>
    </source>
</evidence>
<evidence type="ECO:0000256" key="12">
    <source>
        <dbReference type="RuleBase" id="RU363101"/>
    </source>
</evidence>
<keyword evidence="6 12" id="KW-1003">Cell membrane</keyword>
<protein>
    <recommendedName>
        <fullName evidence="4 12">Heme exporter protein D</fullName>
    </recommendedName>
</protein>
<evidence type="ECO:0000256" key="7">
    <source>
        <dbReference type="ARBA" id="ARBA00022519"/>
    </source>
</evidence>
<evidence type="ECO:0000256" key="4">
    <source>
        <dbReference type="ARBA" id="ARBA00016461"/>
    </source>
</evidence>
<keyword evidence="11 12" id="KW-0472">Membrane</keyword>